<dbReference type="GO" id="GO:0005739">
    <property type="term" value="C:mitochondrion"/>
    <property type="evidence" value="ECO:0007669"/>
    <property type="project" value="TreeGrafter"/>
</dbReference>
<protein>
    <recommendedName>
        <fullName evidence="2">Ribosome-recycling factor, mitochondrial</fullName>
    </recommendedName>
    <alternativeName>
        <fullName evidence="4">Ribosome-releasing factor, mitochondrial</fullName>
    </alternativeName>
</protein>
<dbReference type="GO" id="GO:0006412">
    <property type="term" value="P:translation"/>
    <property type="evidence" value="ECO:0007669"/>
    <property type="project" value="UniProtKB-KW"/>
</dbReference>
<dbReference type="EMBL" id="NWSH01000306">
    <property type="protein sequence ID" value="PCG77586.1"/>
    <property type="molecule type" value="Genomic_DNA"/>
</dbReference>
<comment type="similarity">
    <text evidence="1">Belongs to the RRF family.</text>
</comment>
<name>A0A2A4K0P3_HELVI</name>
<dbReference type="InterPro" id="IPR023584">
    <property type="entry name" value="Ribosome_recyc_fac_dom"/>
</dbReference>
<proteinExistence type="inferred from homology"/>
<comment type="caution">
    <text evidence="6">The sequence shown here is derived from an EMBL/GenBank/DDBJ whole genome shotgun (WGS) entry which is preliminary data.</text>
</comment>
<dbReference type="InterPro" id="IPR036191">
    <property type="entry name" value="RRF_sf"/>
</dbReference>
<evidence type="ECO:0000256" key="1">
    <source>
        <dbReference type="ARBA" id="ARBA00005912"/>
    </source>
</evidence>
<dbReference type="GO" id="GO:0043023">
    <property type="term" value="F:ribosomal large subunit binding"/>
    <property type="evidence" value="ECO:0007669"/>
    <property type="project" value="TreeGrafter"/>
</dbReference>
<dbReference type="STRING" id="7102.A0A2A4K0P3"/>
<evidence type="ECO:0000313" key="6">
    <source>
        <dbReference type="EMBL" id="PCG77586.1"/>
    </source>
</evidence>
<reference evidence="6" key="1">
    <citation type="submission" date="2017-09" db="EMBL/GenBank/DDBJ databases">
        <title>Contemporary evolution of a Lepidopteran species, Heliothis virescens, in response to modern agricultural practices.</title>
        <authorList>
            <person name="Fritz M.L."/>
            <person name="Deyonke A.M."/>
            <person name="Papanicolaou A."/>
            <person name="Micinski S."/>
            <person name="Westbrook J."/>
            <person name="Gould F."/>
        </authorList>
    </citation>
    <scope>NUCLEOTIDE SEQUENCE [LARGE SCALE GENOMIC DNA]</scope>
    <source>
        <strain evidence="6">HvINT-</strain>
        <tissue evidence="6">Whole body</tissue>
    </source>
</reference>
<feature type="domain" description="Ribosome recycling factor" evidence="5">
    <location>
        <begin position="90"/>
        <end position="249"/>
    </location>
</feature>
<gene>
    <name evidence="6" type="ORF">B5V51_6940</name>
</gene>
<dbReference type="PANTHER" id="PTHR20982:SF3">
    <property type="entry name" value="MITOCHONDRIAL RIBOSOME RECYCLING FACTOR PSEUDO 1"/>
    <property type="match status" value="1"/>
</dbReference>
<dbReference type="SUPFAM" id="SSF55194">
    <property type="entry name" value="Ribosome recycling factor, RRF"/>
    <property type="match status" value="1"/>
</dbReference>
<evidence type="ECO:0000256" key="2">
    <source>
        <dbReference type="ARBA" id="ARBA00020581"/>
    </source>
</evidence>
<accession>A0A2A4K0P3</accession>
<dbReference type="PANTHER" id="PTHR20982">
    <property type="entry name" value="RIBOSOME RECYCLING FACTOR"/>
    <property type="match status" value="1"/>
</dbReference>
<evidence type="ECO:0000256" key="3">
    <source>
        <dbReference type="ARBA" id="ARBA00022917"/>
    </source>
</evidence>
<evidence type="ECO:0000259" key="5">
    <source>
        <dbReference type="Pfam" id="PF01765"/>
    </source>
</evidence>
<dbReference type="AlphaFoldDB" id="A0A2A4K0P3"/>
<organism evidence="6">
    <name type="scientific">Heliothis virescens</name>
    <name type="common">Tobacco budworm moth</name>
    <dbReference type="NCBI Taxonomy" id="7102"/>
    <lineage>
        <taxon>Eukaryota</taxon>
        <taxon>Metazoa</taxon>
        <taxon>Ecdysozoa</taxon>
        <taxon>Arthropoda</taxon>
        <taxon>Hexapoda</taxon>
        <taxon>Insecta</taxon>
        <taxon>Pterygota</taxon>
        <taxon>Neoptera</taxon>
        <taxon>Endopterygota</taxon>
        <taxon>Lepidoptera</taxon>
        <taxon>Glossata</taxon>
        <taxon>Ditrysia</taxon>
        <taxon>Noctuoidea</taxon>
        <taxon>Noctuidae</taxon>
        <taxon>Heliothinae</taxon>
        <taxon>Heliothis</taxon>
    </lineage>
</organism>
<keyword evidence="3" id="KW-0648">Protein biosynthesis</keyword>
<dbReference type="Pfam" id="PF01765">
    <property type="entry name" value="RRF"/>
    <property type="match status" value="1"/>
</dbReference>
<sequence>MSARLLQRLIAPSRNCFKTIHPHVTTVNEKVVQYNAVNFTAVRHYAKSKDKGKDKKGKGAKVEINVAAISEVVPVDKMKERCHSAIERMKEDFAKNLSLRSTTGSIESLMVKFDGKDYELQELAQIVRKNPKTIVINFASFPQAIPNALKSIQGSGLNLNPQQDGTTLYVPVPKVTKEHREALAKNAKALYIKCRDSVKDIQSDFVKKLKKQSSVSEDLAFNVTKQINAICEEYLNEAKNIYDVKHNELVGK</sequence>
<dbReference type="Gene3D" id="3.30.1360.40">
    <property type="match status" value="1"/>
</dbReference>
<evidence type="ECO:0000256" key="4">
    <source>
        <dbReference type="ARBA" id="ARBA00033107"/>
    </source>
</evidence>
<dbReference type="FunFam" id="3.30.1360.40:FF:000001">
    <property type="entry name" value="Ribosome-recycling factor"/>
    <property type="match status" value="1"/>
</dbReference>
<dbReference type="InterPro" id="IPR002661">
    <property type="entry name" value="Ribosome_recyc_fac"/>
</dbReference>
<dbReference type="Gene3D" id="1.10.132.20">
    <property type="entry name" value="Ribosome-recycling factor"/>
    <property type="match status" value="1"/>
</dbReference>